<dbReference type="UniPathway" id="UPA00068"/>
<dbReference type="SUPFAM" id="SSF53671">
    <property type="entry name" value="Aspartate/ornithine carbamoyltransferase"/>
    <property type="match status" value="1"/>
</dbReference>
<evidence type="ECO:0000256" key="1">
    <source>
        <dbReference type="ARBA" id="ARBA00022679"/>
    </source>
</evidence>
<sequence>MKQFTAVSDVSDPIALAEEALAMKADPFGSKALGQDKTMVLLFFNPSLRTRLSTQKAGINLGMSVISMNAAQGWQLEFEDHIVMNTDKAEHIREAAAVVSQYADIIGIRTFPSLTDKVKDYSDFIINRFIQYASVPVISLESAIRHPLQSLADLVTIKEQTTKARSKVVLSWAPHPRALPQAVSNSFIEWMQAAGMDLTITHPKGYELSRDFVKDTPVEYDQQKAFEGADFIYTKNWSSYDQYGKVLQQDSNWMITPEKMALTDNGKFMHCLPVRRNVVVGDGVLDSPQSIVIEQANNRTYAAQAVIARMLRW</sequence>
<feature type="binding site" evidence="2">
    <location>
        <position position="141"/>
    </location>
    <ligand>
        <name>N(2)-succinyl-L-ornithine</name>
        <dbReference type="ChEBI" id="CHEBI:58514"/>
    </ligand>
</feature>
<gene>
    <name evidence="2" type="primary">argF'</name>
    <name evidence="5" type="ORF">CRP01_14345</name>
</gene>
<feature type="binding site" description="in other chain" evidence="2">
    <location>
        <position position="299"/>
    </location>
    <ligand>
        <name>carbamoyl phosphate</name>
        <dbReference type="ChEBI" id="CHEBI:58228"/>
        <note>ligand shared between two neighboring subunits</note>
    </ligand>
</feature>
<feature type="binding site" description="in other chain" evidence="2">
    <location>
        <begin position="47"/>
        <end position="50"/>
    </location>
    <ligand>
        <name>carbamoyl phosphate</name>
        <dbReference type="ChEBI" id="CHEBI:58228"/>
        <note>ligand shared between two neighboring subunits</note>
    </ligand>
</feature>
<keyword evidence="2" id="KW-0055">Arginine biosynthesis</keyword>
<feature type="binding site" evidence="2">
    <location>
        <position position="275"/>
    </location>
    <ligand>
        <name>N(2)-succinyl-L-ornithine</name>
        <dbReference type="ChEBI" id="CHEBI:58514"/>
    </ligand>
</feature>
<dbReference type="InterPro" id="IPR006132">
    <property type="entry name" value="Asp/Orn_carbamoyltranf_P-bd"/>
</dbReference>
<feature type="binding site" description="in other chain" evidence="2">
    <location>
        <begin position="146"/>
        <end position="149"/>
    </location>
    <ligand>
        <name>carbamoyl phosphate</name>
        <dbReference type="ChEBI" id="CHEBI:58228"/>
        <note>ligand shared between two neighboring subunits</note>
    </ligand>
</feature>
<feature type="domain" description="Aspartate/ornithine carbamoyltransferase Asp/Orn-binding" evidence="3">
    <location>
        <begin position="183"/>
        <end position="308"/>
    </location>
</feature>
<dbReference type="InterPro" id="IPR006131">
    <property type="entry name" value="Asp_carbamoyltransf_Asp/Orn-bd"/>
</dbReference>
<feature type="binding site" evidence="2">
    <location>
        <position position="235"/>
    </location>
    <ligand>
        <name>N(2)-succinyl-L-ornithine</name>
        <dbReference type="ChEBI" id="CHEBI:58514"/>
    </ligand>
</feature>
<dbReference type="GO" id="GO:0016597">
    <property type="term" value="F:amino acid binding"/>
    <property type="evidence" value="ECO:0007669"/>
    <property type="project" value="InterPro"/>
</dbReference>
<dbReference type="PANTHER" id="PTHR45753:SF3">
    <property type="entry name" value="ORNITHINE TRANSCARBAMYLASE, MITOCHONDRIAL"/>
    <property type="match status" value="1"/>
</dbReference>
<comment type="similarity">
    <text evidence="2">Belongs to the aspartate/ornithine carbamoyltransferase superfamily. SOTCase family.</text>
</comment>
<comment type="caution">
    <text evidence="5">The sequence shown here is derived from an EMBL/GenBank/DDBJ whole genome shotgun (WGS) entry which is preliminary data.</text>
</comment>
<dbReference type="InterPro" id="IPR043696">
    <property type="entry name" value="ArgF'-like"/>
</dbReference>
<dbReference type="PRINTS" id="PR00100">
    <property type="entry name" value="AOTCASE"/>
</dbReference>
<dbReference type="InterPro" id="IPR006130">
    <property type="entry name" value="Asp/Orn_carbamoylTrfase"/>
</dbReference>
<dbReference type="GO" id="GO:0004585">
    <property type="term" value="F:ornithine carbamoyltransferase activity"/>
    <property type="evidence" value="ECO:0007669"/>
    <property type="project" value="InterPro"/>
</dbReference>
<evidence type="ECO:0000256" key="2">
    <source>
        <dbReference type="HAMAP-Rule" id="MF_02235"/>
    </source>
</evidence>
<proteinExistence type="inferred from homology"/>
<dbReference type="InterPro" id="IPR036901">
    <property type="entry name" value="Asp/Orn_carbamoylTrfase_sf"/>
</dbReference>
<dbReference type="Gene3D" id="3.40.50.1370">
    <property type="entry name" value="Aspartate/ornithine carbamoyltransferase"/>
    <property type="match status" value="2"/>
</dbReference>
<dbReference type="EMBL" id="PDUD01000020">
    <property type="protein sequence ID" value="PHN05659.1"/>
    <property type="molecule type" value="Genomic_DNA"/>
</dbReference>
<name>A0A2D0NBV5_FLAN2</name>
<evidence type="ECO:0000259" key="4">
    <source>
        <dbReference type="Pfam" id="PF02729"/>
    </source>
</evidence>
<dbReference type="HAMAP" id="MF_02235">
    <property type="entry name" value="SOTCase"/>
    <property type="match status" value="1"/>
</dbReference>
<protein>
    <recommendedName>
        <fullName evidence="2">N-succinylornithine carbamoyltransferase</fullName>
        <ecNumber evidence="2">2.1.3.11</ecNumber>
    </recommendedName>
    <alternativeName>
        <fullName evidence="2">N-succinyl-L-ornithine transcarbamylase</fullName>
        <shortName evidence="2">SOTCase</shortName>
    </alternativeName>
</protein>
<reference evidence="5 6" key="1">
    <citation type="submission" date="2017-10" db="EMBL/GenBank/DDBJ databases">
        <title>The draft genome sequence of Lewinella nigricans NBRC 102662.</title>
        <authorList>
            <person name="Wang K."/>
        </authorList>
    </citation>
    <scope>NUCLEOTIDE SEQUENCE [LARGE SCALE GENOMIC DNA]</scope>
    <source>
        <strain evidence="5 6">NBRC 102662</strain>
    </source>
</reference>
<feature type="domain" description="Aspartate/ornithine carbamoyltransferase carbamoyl-P binding" evidence="4">
    <location>
        <begin position="6"/>
        <end position="159"/>
    </location>
</feature>
<dbReference type="EC" id="2.1.3.11" evidence="2"/>
<dbReference type="RefSeq" id="WP_099150749.1">
    <property type="nucleotide sequence ID" value="NZ_PDUD01000020.1"/>
</dbReference>
<dbReference type="GO" id="GO:0042450">
    <property type="term" value="P:L-arginine biosynthetic process via ornithine"/>
    <property type="evidence" value="ECO:0007669"/>
    <property type="project" value="TreeGrafter"/>
</dbReference>
<dbReference type="GO" id="GO:0019240">
    <property type="term" value="P:citrulline biosynthetic process"/>
    <property type="evidence" value="ECO:0007669"/>
    <property type="project" value="TreeGrafter"/>
</dbReference>
<evidence type="ECO:0000313" key="5">
    <source>
        <dbReference type="EMBL" id="PHN05659.1"/>
    </source>
</evidence>
<evidence type="ECO:0000313" key="6">
    <source>
        <dbReference type="Proteomes" id="UP000223913"/>
    </source>
</evidence>
<feature type="binding site" description="in other chain" evidence="2">
    <location>
        <begin position="271"/>
        <end position="272"/>
    </location>
    <ligand>
        <name>carbamoyl phosphate</name>
        <dbReference type="ChEBI" id="CHEBI:58228"/>
        <note>ligand shared between two neighboring subunits</note>
    </ligand>
</feature>
<keyword evidence="1 2" id="KW-0808">Transferase</keyword>
<feature type="binding site" evidence="2">
    <location>
        <position position="74"/>
    </location>
    <ligand>
        <name>carbamoyl phosphate</name>
        <dbReference type="ChEBI" id="CHEBI:58228"/>
        <note>ligand shared between two neighboring subunits</note>
    </ligand>
</feature>
<dbReference type="Pfam" id="PF00185">
    <property type="entry name" value="OTCace"/>
    <property type="match status" value="1"/>
</dbReference>
<feature type="binding site" description="in other chain" evidence="2">
    <location>
        <position position="109"/>
    </location>
    <ligand>
        <name>carbamoyl phosphate</name>
        <dbReference type="ChEBI" id="CHEBI:58228"/>
        <note>ligand shared between two neighboring subunits</note>
    </ligand>
</feature>
<accession>A0A2D0NBV5</accession>
<dbReference type="AlphaFoldDB" id="A0A2D0NBV5"/>
<feature type="binding site" evidence="2">
    <location>
        <position position="175"/>
    </location>
    <ligand>
        <name>N(2)-succinyl-L-ornithine</name>
        <dbReference type="ChEBI" id="CHEBI:58514"/>
    </ligand>
</feature>
<dbReference type="Proteomes" id="UP000223913">
    <property type="component" value="Unassembled WGS sequence"/>
</dbReference>
<dbReference type="PRINTS" id="PR00101">
    <property type="entry name" value="ATCASE"/>
</dbReference>
<dbReference type="PANTHER" id="PTHR45753">
    <property type="entry name" value="ORNITHINE CARBAMOYLTRANSFERASE, MITOCHONDRIAL"/>
    <property type="match status" value="1"/>
</dbReference>
<comment type="pathway">
    <text evidence="2">Amino-acid biosynthesis; L-arginine biosynthesis.</text>
</comment>
<keyword evidence="2" id="KW-0028">Amino-acid biosynthesis</keyword>
<dbReference type="OrthoDB" id="9802587at2"/>
<comment type="subunit">
    <text evidence="2">Homotrimer.</text>
</comment>
<keyword evidence="6" id="KW-1185">Reference proteome</keyword>
<organism evidence="5 6">
    <name type="scientific">Flavilitoribacter nigricans (strain ATCC 23147 / DSM 23189 / NBRC 102662 / NCIMB 1420 / SS-2)</name>
    <name type="common">Lewinella nigricans</name>
    <dbReference type="NCBI Taxonomy" id="1122177"/>
    <lineage>
        <taxon>Bacteria</taxon>
        <taxon>Pseudomonadati</taxon>
        <taxon>Bacteroidota</taxon>
        <taxon>Saprospiria</taxon>
        <taxon>Saprospirales</taxon>
        <taxon>Lewinellaceae</taxon>
        <taxon>Flavilitoribacter</taxon>
    </lineage>
</organism>
<comment type="function">
    <text evidence="2">Catalyzes the transfer of the carbamoyl group from carbamoyl phosphate to the delta-amino group of N(2)-succinyl-L-ornithine to produce N(2)-succinyl-L-citrulline. Is essential for arginine biosynthesis.</text>
</comment>
<evidence type="ECO:0000259" key="3">
    <source>
        <dbReference type="Pfam" id="PF00185"/>
    </source>
</evidence>
<comment type="catalytic activity">
    <reaction evidence="2">
        <text>N(2)-succinyl-L-ornithine + carbamoyl phosphate = N(2)-succinyl-L-citrulline + phosphate + H(+)</text>
        <dbReference type="Rhea" id="RHEA:25884"/>
        <dbReference type="ChEBI" id="CHEBI:15378"/>
        <dbReference type="ChEBI" id="CHEBI:43474"/>
        <dbReference type="ChEBI" id="CHEBI:58228"/>
        <dbReference type="ChEBI" id="CHEBI:58514"/>
        <dbReference type="ChEBI" id="CHEBI:58862"/>
        <dbReference type="EC" id="2.1.3.11"/>
    </reaction>
</comment>
<dbReference type="NCBIfam" id="NF003384">
    <property type="entry name" value="PRK04523.1"/>
    <property type="match status" value="1"/>
</dbReference>
<dbReference type="Pfam" id="PF02729">
    <property type="entry name" value="OTCace_N"/>
    <property type="match status" value="1"/>
</dbReference>